<dbReference type="InterPro" id="IPR053335">
    <property type="entry name" value="Fatty_acid_desaturase_CarF"/>
</dbReference>
<evidence type="ECO:0000256" key="2">
    <source>
        <dbReference type="ARBA" id="ARBA00007620"/>
    </source>
</evidence>
<evidence type="ECO:0000256" key="6">
    <source>
        <dbReference type="SAM" id="MobiDB-lite"/>
    </source>
</evidence>
<dbReference type="AlphaFoldDB" id="A0A8J2X0E5"/>
<evidence type="ECO:0000256" key="4">
    <source>
        <dbReference type="ARBA" id="ARBA00022989"/>
    </source>
</evidence>
<reference evidence="9" key="1">
    <citation type="submission" date="2021-11" db="EMBL/GenBank/DDBJ databases">
        <authorList>
            <consortium name="Genoscope - CEA"/>
            <person name="William W."/>
        </authorList>
    </citation>
    <scope>NUCLEOTIDE SEQUENCE</scope>
</reference>
<dbReference type="Pfam" id="PF10520">
    <property type="entry name" value="Lipid_desat"/>
    <property type="match status" value="1"/>
</dbReference>
<evidence type="ECO:0000313" key="9">
    <source>
        <dbReference type="EMBL" id="CAH0374934.1"/>
    </source>
</evidence>
<feature type="region of interest" description="Disordered" evidence="6">
    <location>
        <begin position="252"/>
        <end position="271"/>
    </location>
</feature>
<dbReference type="UniPathway" id="UPA00199"/>
<protein>
    <recommendedName>
        <fullName evidence="8">Lipid desaturase domain-containing protein</fullName>
    </recommendedName>
</protein>
<evidence type="ECO:0000256" key="3">
    <source>
        <dbReference type="ARBA" id="ARBA00022692"/>
    </source>
</evidence>
<keyword evidence="3 7" id="KW-0812">Transmembrane</keyword>
<name>A0A8J2X0E5_9STRA</name>
<evidence type="ECO:0000256" key="7">
    <source>
        <dbReference type="SAM" id="Phobius"/>
    </source>
</evidence>
<dbReference type="PANTHER" id="PTHR48230:SF1">
    <property type="entry name" value="LIPID DESATURASE DOMAIN-CONTAINING PROTEIN"/>
    <property type="match status" value="1"/>
</dbReference>
<sequence length="271" mass="31323">MWGSVETTVKLAFTGLAGFTLACVVIETAGTAVGKTVAGSSESQNYFVTRTLVELLLALYVADFVTGLIHMLLDFQTVDDDELRLHIETSVEAVEAFEKTKLFTEATERDKYLWNFHSHHEAVYPSSDSQLELFMQLFWYVRVVWPLFYLGFYYGYVPEATSRVWLVALIVGLPSQQTHFLAHARRRGLLKEWPMIERLQDWRIILHPDAHQQHHEKFNCNFCILNGWANPLMNRVARLLTHFGVLAEEPPTARNRRERAEHKDAKLKERS</sequence>
<organism evidence="9 10">
    <name type="scientific">Pelagomonas calceolata</name>
    <dbReference type="NCBI Taxonomy" id="35677"/>
    <lineage>
        <taxon>Eukaryota</taxon>
        <taxon>Sar</taxon>
        <taxon>Stramenopiles</taxon>
        <taxon>Ochrophyta</taxon>
        <taxon>Pelagophyceae</taxon>
        <taxon>Pelagomonadales</taxon>
        <taxon>Pelagomonadaceae</taxon>
        <taxon>Pelagomonas</taxon>
    </lineage>
</organism>
<dbReference type="Proteomes" id="UP000789595">
    <property type="component" value="Unassembled WGS sequence"/>
</dbReference>
<keyword evidence="5 7" id="KW-0472">Membrane</keyword>
<evidence type="ECO:0000313" key="10">
    <source>
        <dbReference type="Proteomes" id="UP000789595"/>
    </source>
</evidence>
<feature type="transmembrane region" description="Helical" evidence="7">
    <location>
        <begin position="137"/>
        <end position="156"/>
    </location>
</feature>
<comment type="subcellular location">
    <subcellularLocation>
        <location evidence="1">Membrane</location>
        <topology evidence="1">Multi-pass membrane protein</topology>
    </subcellularLocation>
</comment>
<comment type="similarity">
    <text evidence="2">Belongs to the fatty acid desaturase CarF family.</text>
</comment>
<evidence type="ECO:0000256" key="1">
    <source>
        <dbReference type="ARBA" id="ARBA00004141"/>
    </source>
</evidence>
<dbReference type="PANTHER" id="PTHR48230">
    <property type="match status" value="1"/>
</dbReference>
<dbReference type="GO" id="GO:0006631">
    <property type="term" value="P:fatty acid metabolic process"/>
    <property type="evidence" value="ECO:0007669"/>
    <property type="project" value="UniProtKB-UniPathway"/>
</dbReference>
<feature type="compositionally biased region" description="Basic and acidic residues" evidence="6">
    <location>
        <begin position="258"/>
        <end position="271"/>
    </location>
</feature>
<dbReference type="EMBL" id="CAKKNE010000004">
    <property type="protein sequence ID" value="CAH0374934.1"/>
    <property type="molecule type" value="Genomic_DNA"/>
</dbReference>
<keyword evidence="4 7" id="KW-1133">Transmembrane helix</keyword>
<dbReference type="GO" id="GO:0016020">
    <property type="term" value="C:membrane"/>
    <property type="evidence" value="ECO:0007669"/>
    <property type="project" value="UniProtKB-SubCell"/>
</dbReference>
<evidence type="ECO:0000259" key="8">
    <source>
        <dbReference type="Pfam" id="PF10520"/>
    </source>
</evidence>
<gene>
    <name evidence="9" type="ORF">PECAL_4P22470</name>
</gene>
<dbReference type="OrthoDB" id="10651525at2759"/>
<feature type="domain" description="Lipid desaturase" evidence="8">
    <location>
        <begin position="157"/>
        <end position="236"/>
    </location>
</feature>
<evidence type="ECO:0000256" key="5">
    <source>
        <dbReference type="ARBA" id="ARBA00023136"/>
    </source>
</evidence>
<comment type="caution">
    <text evidence="9">The sequence shown here is derived from an EMBL/GenBank/DDBJ whole genome shotgun (WGS) entry which is preliminary data.</text>
</comment>
<keyword evidence="10" id="KW-1185">Reference proteome</keyword>
<accession>A0A8J2X0E5</accession>
<proteinExistence type="inferred from homology"/>
<dbReference type="InterPro" id="IPR019547">
    <property type="entry name" value="Lipid_desat"/>
</dbReference>